<proteinExistence type="predicted"/>
<sequence length="320" mass="35127">MRYVNPLLTNFVPKTFPGRISASSGVALHVAILTHCLAMILPVRRQTYAEHVYFKANTVVRLHAFHQNESGLIPGGAASGFLHVGIVPNDAAGRRVFSGISFSRHPCIPVLLHSHLVGSQELVQNLEGRLLESEQQVHHLENIVQKLNSTHRSLCGVMAGGWQNFARLLPTTFHMLLVGFWLGDYVGSFHDANIFTLQQTGSSCCMTRGCIVHEKKFEDSATLETIHRRRTTSEETLKRTTDRSQECTQPNLHEIKKPHWCQDTRPVDGTGAVEDVDGIANGNANYVSSSDGASTGTSKGNIGMLVVGTASNELFIFICV</sequence>
<dbReference type="EMBL" id="JARBHB010000008">
    <property type="protein sequence ID" value="KAJ8876944.1"/>
    <property type="molecule type" value="Genomic_DNA"/>
</dbReference>
<evidence type="ECO:0000313" key="3">
    <source>
        <dbReference type="Proteomes" id="UP001159363"/>
    </source>
</evidence>
<protein>
    <submittedName>
        <fullName evidence="2">Uncharacterized protein</fullName>
    </submittedName>
</protein>
<dbReference type="Proteomes" id="UP001159363">
    <property type="component" value="Chromosome 7"/>
</dbReference>
<organism evidence="2 3">
    <name type="scientific">Dryococelus australis</name>
    <dbReference type="NCBI Taxonomy" id="614101"/>
    <lineage>
        <taxon>Eukaryota</taxon>
        <taxon>Metazoa</taxon>
        <taxon>Ecdysozoa</taxon>
        <taxon>Arthropoda</taxon>
        <taxon>Hexapoda</taxon>
        <taxon>Insecta</taxon>
        <taxon>Pterygota</taxon>
        <taxon>Neoptera</taxon>
        <taxon>Polyneoptera</taxon>
        <taxon>Phasmatodea</taxon>
        <taxon>Verophasmatodea</taxon>
        <taxon>Anareolatae</taxon>
        <taxon>Phasmatidae</taxon>
        <taxon>Eurycanthinae</taxon>
        <taxon>Dryococelus</taxon>
    </lineage>
</organism>
<evidence type="ECO:0000313" key="2">
    <source>
        <dbReference type="EMBL" id="KAJ8876944.1"/>
    </source>
</evidence>
<keyword evidence="3" id="KW-1185">Reference proteome</keyword>
<keyword evidence="1" id="KW-0175">Coiled coil</keyword>
<evidence type="ECO:0000256" key="1">
    <source>
        <dbReference type="SAM" id="Coils"/>
    </source>
</evidence>
<gene>
    <name evidence="2" type="ORF">PR048_021394</name>
</gene>
<reference evidence="2 3" key="1">
    <citation type="submission" date="2023-02" db="EMBL/GenBank/DDBJ databases">
        <title>LHISI_Scaffold_Assembly.</title>
        <authorList>
            <person name="Stuart O.P."/>
            <person name="Cleave R."/>
            <person name="Magrath M.J.L."/>
            <person name="Mikheyev A.S."/>
        </authorList>
    </citation>
    <scope>NUCLEOTIDE SEQUENCE [LARGE SCALE GENOMIC DNA]</scope>
    <source>
        <strain evidence="2">Daus_M_001</strain>
        <tissue evidence="2">Leg muscle</tissue>
    </source>
</reference>
<accession>A0ABQ9GY59</accession>
<feature type="coiled-coil region" evidence="1">
    <location>
        <begin position="116"/>
        <end position="150"/>
    </location>
</feature>
<name>A0ABQ9GY59_9NEOP</name>
<comment type="caution">
    <text evidence="2">The sequence shown here is derived from an EMBL/GenBank/DDBJ whole genome shotgun (WGS) entry which is preliminary data.</text>
</comment>